<dbReference type="InterPro" id="IPR003838">
    <property type="entry name" value="ABC3_permease_C"/>
</dbReference>
<evidence type="ECO:0000256" key="3">
    <source>
        <dbReference type="ARBA" id="ARBA00022475"/>
    </source>
</evidence>
<keyword evidence="4 7" id="KW-0812">Transmembrane</keyword>
<evidence type="ECO:0000256" key="6">
    <source>
        <dbReference type="ARBA" id="ARBA00023136"/>
    </source>
</evidence>
<proteinExistence type="predicted"/>
<sequence>MTSSTTAAAIQRTVRERRSRCQTSRALLIPPAQQSRSRWARDLWPFRVSSGLVNDGVSGLKNMPATAFAFNEGTKTDNAFSRSIVDVTQAGAWERQPGVQEVTMMGSAMTNGVTDDGTQVDLSLFGVDTGSFLAPETGQGRGIGAANEIVVSPTAEAEGITIGSVITLERTDVELTVVGYTKEQATFGHVTVAYLPLGTWQLIASGQAGPGAPTDAAIAALDFDTASTIAIKAEAGANLDFAAGDAAAGTITSTLKDSFDASPGYTAETLTLEMIQIFLYAICALVVGAFFTVWTIQRKHELAVLRAIGASTGYLLRDGLVQAVVILIAATAVGLSAGLAMGAGLSGSAMPFALDAGPIAAATSLTILMGVLGAAIAIIRISRVDPLAALGGQR</sequence>
<keyword evidence="10" id="KW-1185">Reference proteome</keyword>
<keyword evidence="3" id="KW-1003">Cell membrane</keyword>
<evidence type="ECO:0000256" key="1">
    <source>
        <dbReference type="ARBA" id="ARBA00004651"/>
    </source>
</evidence>
<reference evidence="9 10" key="1">
    <citation type="submission" date="2020-08" db="EMBL/GenBank/DDBJ databases">
        <title>A Genomic Blueprint of the Chicken Gut Microbiome.</title>
        <authorList>
            <person name="Gilroy R."/>
            <person name="Ravi A."/>
            <person name="Getino M."/>
            <person name="Pursley I."/>
            <person name="Horton D.L."/>
            <person name="Alikhan N.-F."/>
            <person name="Baker D."/>
            <person name="Gharbi K."/>
            <person name="Hall N."/>
            <person name="Watson M."/>
            <person name="Adriaenssens E.M."/>
            <person name="Foster-Nyarko E."/>
            <person name="Jarju S."/>
            <person name="Secka A."/>
            <person name="Antonio M."/>
            <person name="Oren A."/>
            <person name="Chaudhuri R."/>
            <person name="La Ragione R.M."/>
            <person name="Hildebrand F."/>
            <person name="Pallen M.J."/>
        </authorList>
    </citation>
    <scope>NUCLEOTIDE SEQUENCE [LARGE SCALE GENOMIC DNA]</scope>
    <source>
        <strain evidence="9 10">Sa2CUA1</strain>
    </source>
</reference>
<evidence type="ECO:0000256" key="7">
    <source>
        <dbReference type="SAM" id="Phobius"/>
    </source>
</evidence>
<dbReference type="PANTHER" id="PTHR43738:SF1">
    <property type="entry name" value="HEMIN TRANSPORT SYSTEM PERMEASE PROTEIN HRTB-RELATED"/>
    <property type="match status" value="1"/>
</dbReference>
<dbReference type="EMBL" id="JACSQD010000001">
    <property type="protein sequence ID" value="MBD7994165.1"/>
    <property type="molecule type" value="Genomic_DNA"/>
</dbReference>
<evidence type="ECO:0000256" key="2">
    <source>
        <dbReference type="ARBA" id="ARBA00022448"/>
    </source>
</evidence>
<dbReference type="Proteomes" id="UP000609874">
    <property type="component" value="Unassembled WGS sequence"/>
</dbReference>
<comment type="caution">
    <text evidence="9">The sequence shown here is derived from an EMBL/GenBank/DDBJ whole genome shotgun (WGS) entry which is preliminary data.</text>
</comment>
<dbReference type="Pfam" id="PF02687">
    <property type="entry name" value="FtsX"/>
    <property type="match status" value="1"/>
</dbReference>
<name>A0ABR8UNP8_9MICC</name>
<feature type="domain" description="ABC3 transporter permease C-terminal" evidence="8">
    <location>
        <begin position="277"/>
        <end position="386"/>
    </location>
</feature>
<protein>
    <submittedName>
        <fullName evidence="9">ABC transporter permease</fullName>
    </submittedName>
</protein>
<accession>A0ABR8UNP8</accession>
<dbReference type="InterPro" id="IPR051125">
    <property type="entry name" value="ABC-4/HrtB_transporter"/>
</dbReference>
<gene>
    <name evidence="9" type="ORF">H9639_02500</name>
</gene>
<feature type="transmembrane region" description="Helical" evidence="7">
    <location>
        <begin position="277"/>
        <end position="296"/>
    </location>
</feature>
<evidence type="ECO:0000256" key="5">
    <source>
        <dbReference type="ARBA" id="ARBA00022989"/>
    </source>
</evidence>
<feature type="transmembrane region" description="Helical" evidence="7">
    <location>
        <begin position="320"/>
        <end position="339"/>
    </location>
</feature>
<keyword evidence="5 7" id="KW-1133">Transmembrane helix</keyword>
<evidence type="ECO:0000313" key="10">
    <source>
        <dbReference type="Proteomes" id="UP000609874"/>
    </source>
</evidence>
<feature type="transmembrane region" description="Helical" evidence="7">
    <location>
        <begin position="359"/>
        <end position="379"/>
    </location>
</feature>
<evidence type="ECO:0000313" key="9">
    <source>
        <dbReference type="EMBL" id="MBD7994165.1"/>
    </source>
</evidence>
<comment type="subcellular location">
    <subcellularLocation>
        <location evidence="1">Cell membrane</location>
        <topology evidence="1">Multi-pass membrane protein</topology>
    </subcellularLocation>
</comment>
<evidence type="ECO:0000259" key="8">
    <source>
        <dbReference type="Pfam" id="PF02687"/>
    </source>
</evidence>
<evidence type="ECO:0000256" key="4">
    <source>
        <dbReference type="ARBA" id="ARBA00022692"/>
    </source>
</evidence>
<keyword evidence="2" id="KW-0813">Transport</keyword>
<organism evidence="9 10">
    <name type="scientific">Arthrobacter gallicola</name>
    <dbReference type="NCBI Taxonomy" id="2762225"/>
    <lineage>
        <taxon>Bacteria</taxon>
        <taxon>Bacillati</taxon>
        <taxon>Actinomycetota</taxon>
        <taxon>Actinomycetes</taxon>
        <taxon>Micrococcales</taxon>
        <taxon>Micrococcaceae</taxon>
        <taxon>Arthrobacter</taxon>
    </lineage>
</organism>
<keyword evidence="6 7" id="KW-0472">Membrane</keyword>
<dbReference type="PANTHER" id="PTHR43738">
    <property type="entry name" value="ABC TRANSPORTER, MEMBRANE PROTEIN"/>
    <property type="match status" value="1"/>
</dbReference>